<protein>
    <recommendedName>
        <fullName evidence="5">Ribosome maturation factor RimM</fullName>
    </recommendedName>
</protein>
<feature type="domain" description="RimM N-terminal" evidence="6">
    <location>
        <begin position="7"/>
        <end position="83"/>
    </location>
</feature>
<dbReference type="GO" id="GO:0005737">
    <property type="term" value="C:cytoplasm"/>
    <property type="evidence" value="ECO:0007669"/>
    <property type="project" value="UniProtKB-SubCell"/>
</dbReference>
<comment type="function">
    <text evidence="5">An accessory protein needed during the final step in the assembly of 30S ribosomal subunit, possibly for assembly of the head region. Essential for efficient processing of 16S rRNA. May be needed both before and after RbfA during the maturation of 16S rRNA. It has affinity for free ribosomal 30S subunits but not for 70S ribosomes.</text>
</comment>
<keyword evidence="3 5" id="KW-0698">rRNA processing</keyword>
<evidence type="ECO:0000259" key="7">
    <source>
        <dbReference type="Pfam" id="PF05239"/>
    </source>
</evidence>
<comment type="subcellular location">
    <subcellularLocation>
        <location evidence="5">Cytoplasm</location>
    </subcellularLocation>
</comment>
<dbReference type="Pfam" id="PF01782">
    <property type="entry name" value="RimM"/>
    <property type="match status" value="1"/>
</dbReference>
<dbReference type="Gene3D" id="2.40.30.60">
    <property type="entry name" value="RimM"/>
    <property type="match status" value="1"/>
</dbReference>
<evidence type="ECO:0000256" key="5">
    <source>
        <dbReference type="HAMAP-Rule" id="MF_00014"/>
    </source>
</evidence>
<comment type="subunit">
    <text evidence="5">Binds ribosomal protein uS19.</text>
</comment>
<keyword evidence="1 5" id="KW-0963">Cytoplasm</keyword>
<dbReference type="EMBL" id="JABAGD010000026">
    <property type="protein sequence ID" value="NMF05948.1"/>
    <property type="molecule type" value="Genomic_DNA"/>
</dbReference>
<evidence type="ECO:0000256" key="3">
    <source>
        <dbReference type="ARBA" id="ARBA00022552"/>
    </source>
</evidence>
<dbReference type="InterPro" id="IPR036976">
    <property type="entry name" value="RimM_N_sf"/>
</dbReference>
<evidence type="ECO:0000313" key="10">
    <source>
        <dbReference type="EMBL" id="OOM61589.1"/>
    </source>
</evidence>
<accession>A0A1S8S889</accession>
<dbReference type="PANTHER" id="PTHR33692">
    <property type="entry name" value="RIBOSOME MATURATION FACTOR RIMM"/>
    <property type="match status" value="1"/>
</dbReference>
<dbReference type="InterPro" id="IPR011961">
    <property type="entry name" value="RimM"/>
</dbReference>
<dbReference type="InterPro" id="IPR002676">
    <property type="entry name" value="RimM_N"/>
</dbReference>
<dbReference type="SUPFAM" id="SSF50346">
    <property type="entry name" value="PRC-barrel domain"/>
    <property type="match status" value="1"/>
</dbReference>
<dbReference type="PANTHER" id="PTHR33692:SF1">
    <property type="entry name" value="RIBOSOME MATURATION FACTOR RIMM"/>
    <property type="match status" value="1"/>
</dbReference>
<dbReference type="Proteomes" id="UP000587880">
    <property type="component" value="Unassembled WGS sequence"/>
</dbReference>
<reference evidence="10 11" key="1">
    <citation type="submission" date="2016-05" db="EMBL/GenBank/DDBJ databases">
        <title>Microbial solvent formation.</title>
        <authorList>
            <person name="Poehlein A."/>
            <person name="Montoya Solano J.D."/>
            <person name="Flitsch S."/>
            <person name="Krabben P."/>
            <person name="Duerre P."/>
            <person name="Daniel R."/>
        </authorList>
    </citation>
    <scope>NUCLEOTIDE SEQUENCE [LARGE SCALE GENOMIC DNA]</scope>
    <source>
        <strain evidence="10 11">DSM 53</strain>
    </source>
</reference>
<evidence type="ECO:0000256" key="1">
    <source>
        <dbReference type="ARBA" id="ARBA00022490"/>
    </source>
</evidence>
<dbReference type="Proteomes" id="UP000190973">
    <property type="component" value="Unassembled WGS sequence"/>
</dbReference>
<comment type="domain">
    <text evidence="5">The PRC barrel domain binds ribosomal protein uS19.</text>
</comment>
<evidence type="ECO:0000256" key="4">
    <source>
        <dbReference type="ARBA" id="ARBA00023186"/>
    </source>
</evidence>
<organism evidence="10 11">
    <name type="scientific">Clostridium beijerinckii</name>
    <name type="common">Clostridium MP</name>
    <dbReference type="NCBI Taxonomy" id="1520"/>
    <lineage>
        <taxon>Bacteria</taxon>
        <taxon>Bacillati</taxon>
        <taxon>Bacillota</taxon>
        <taxon>Clostridia</taxon>
        <taxon>Eubacteriales</taxon>
        <taxon>Clostridiaceae</taxon>
        <taxon>Clostridium</taxon>
    </lineage>
</organism>
<comment type="similarity">
    <text evidence="5">Belongs to the RimM family.</text>
</comment>
<dbReference type="EMBL" id="JABSWW010000001">
    <property type="protein sequence ID" value="NRT89151.1"/>
    <property type="molecule type" value="Genomic_DNA"/>
</dbReference>
<dbReference type="Gene3D" id="2.30.30.240">
    <property type="entry name" value="PRC-barrel domain"/>
    <property type="match status" value="1"/>
</dbReference>
<reference evidence="9" key="4">
    <citation type="journal article" date="2022" name="Nat. Biotechnol.">
        <title>Carbon-negative production of acetone and isopropanol by gas fermentation at industrial pilot scale.</title>
        <authorList>
            <person name="Liew F.E."/>
            <person name="Nogle R."/>
            <person name="Abdalla T."/>
            <person name="Rasor B.J."/>
            <person name="Canter C."/>
            <person name="Jensen R.O."/>
            <person name="Wang L."/>
            <person name="Strutz J."/>
            <person name="Chirania P."/>
            <person name="De Tissera S."/>
            <person name="Mueller A.P."/>
            <person name="Ruan Z."/>
            <person name="Gao A."/>
            <person name="Tran L."/>
            <person name="Engle N.L."/>
            <person name="Bromley J.C."/>
            <person name="Daniell J."/>
            <person name="Conrado R."/>
            <person name="Tschaplinski T.J."/>
            <person name="Giannone R.J."/>
            <person name="Hettich R.L."/>
            <person name="Karim A.S."/>
            <person name="Simpson S.D."/>
            <person name="Brown S.D."/>
            <person name="Leang C."/>
            <person name="Jewett M.C."/>
            <person name="Kopke M."/>
        </authorList>
    </citation>
    <scope>NUCLEOTIDE SEQUENCE</scope>
    <source>
        <strain evidence="9">DJ080</strain>
    </source>
</reference>
<dbReference type="GO" id="GO:0042274">
    <property type="term" value="P:ribosomal small subunit biogenesis"/>
    <property type="evidence" value="ECO:0007669"/>
    <property type="project" value="UniProtKB-UniRule"/>
</dbReference>
<dbReference type="Proteomes" id="UP001193748">
    <property type="component" value="Unassembled WGS sequence"/>
</dbReference>
<dbReference type="InterPro" id="IPR009000">
    <property type="entry name" value="Transl_B-barrel_sf"/>
</dbReference>
<dbReference type="GO" id="GO:0005840">
    <property type="term" value="C:ribosome"/>
    <property type="evidence" value="ECO:0007669"/>
    <property type="project" value="InterPro"/>
</dbReference>
<dbReference type="HAMAP" id="MF_00014">
    <property type="entry name" value="Ribosome_mat_RimM"/>
    <property type="match status" value="1"/>
</dbReference>
<dbReference type="Pfam" id="PF05239">
    <property type="entry name" value="PRC"/>
    <property type="match status" value="1"/>
</dbReference>
<evidence type="ECO:0000256" key="2">
    <source>
        <dbReference type="ARBA" id="ARBA00022517"/>
    </source>
</evidence>
<dbReference type="GO" id="GO:0006364">
    <property type="term" value="P:rRNA processing"/>
    <property type="evidence" value="ECO:0007669"/>
    <property type="project" value="UniProtKB-UniRule"/>
</dbReference>
<keyword evidence="2 5" id="KW-0690">Ribosome biogenesis</keyword>
<dbReference type="AlphaFoldDB" id="A0A1S8S889"/>
<dbReference type="GO" id="GO:0043022">
    <property type="term" value="F:ribosome binding"/>
    <property type="evidence" value="ECO:0007669"/>
    <property type="project" value="InterPro"/>
</dbReference>
<dbReference type="RefSeq" id="WP_077838846.1">
    <property type="nucleotide sequence ID" value="NZ_CP107022.1"/>
</dbReference>
<dbReference type="SUPFAM" id="SSF50447">
    <property type="entry name" value="Translation proteins"/>
    <property type="match status" value="1"/>
</dbReference>
<dbReference type="NCBIfam" id="TIGR02273">
    <property type="entry name" value="16S_RimM"/>
    <property type="match status" value="1"/>
</dbReference>
<comment type="caution">
    <text evidence="10">The sequence shown here is derived from an EMBL/GenBank/DDBJ whole genome shotgun (WGS) entry which is preliminary data.</text>
</comment>
<evidence type="ECO:0000313" key="12">
    <source>
        <dbReference type="Proteomes" id="UP000587880"/>
    </source>
</evidence>
<reference evidence="8 12" key="2">
    <citation type="submission" date="2020-04" db="EMBL/GenBank/DDBJ databases">
        <authorList>
            <person name="Hitch T.C.A."/>
            <person name="Wylensek D."/>
            <person name="Clavel T."/>
        </authorList>
    </citation>
    <scope>NUCLEOTIDE SEQUENCE [LARGE SCALE GENOMIC DNA]</scope>
    <source>
        <strain evidence="8 12">WB01_NA02</strain>
    </source>
</reference>
<evidence type="ECO:0000313" key="11">
    <source>
        <dbReference type="Proteomes" id="UP000190973"/>
    </source>
</evidence>
<reference evidence="9" key="3">
    <citation type="submission" date="2020-05" db="EMBL/GenBank/DDBJ databases">
        <authorList>
            <person name="Brown S."/>
            <person name="Huntemann M."/>
            <person name="Clum A."/>
            <person name="Spunde A."/>
            <person name="Palaniappan K."/>
            <person name="Ritter S."/>
            <person name="Mikhailova N."/>
            <person name="Chen I.-M."/>
            <person name="Stamatis D."/>
            <person name="Reddy T."/>
            <person name="O'Malley R."/>
            <person name="Daum C."/>
            <person name="Shapiro N."/>
            <person name="Ivanova N."/>
            <person name="Kyrpides N."/>
            <person name="Woyke T."/>
        </authorList>
    </citation>
    <scope>NUCLEOTIDE SEQUENCE</scope>
    <source>
        <strain evidence="9">DJ080</strain>
    </source>
</reference>
<evidence type="ECO:0000313" key="8">
    <source>
        <dbReference type="EMBL" id="NMF05948.1"/>
    </source>
</evidence>
<feature type="domain" description="PRC-barrel" evidence="7">
    <location>
        <begin position="91"/>
        <end position="161"/>
    </location>
</feature>
<sequence length="165" mass="19150">MGNLFKIGQIINTHGIKGEVKVYPLTEDVNKFKRLKTVLVGGEEKEILGVKFQKDRVILKIEGIDSMNDAETYKQKYIEIPRENEPELPPDTYYVSDLKECTIYDTNEKEIGRIFDVISTPNNDVYWIKEPKELLIPVLRDIVLDIDINLKKIIIKPVGEWQDED</sequence>
<dbReference type="InterPro" id="IPR011033">
    <property type="entry name" value="PRC_barrel-like_sf"/>
</dbReference>
<keyword evidence="4 5" id="KW-0143">Chaperone</keyword>
<proteinExistence type="inferred from homology"/>
<dbReference type="EMBL" id="LZZI01000034">
    <property type="protein sequence ID" value="OOM61589.1"/>
    <property type="molecule type" value="Genomic_DNA"/>
</dbReference>
<evidence type="ECO:0000259" key="6">
    <source>
        <dbReference type="Pfam" id="PF01782"/>
    </source>
</evidence>
<evidence type="ECO:0000313" key="9">
    <source>
        <dbReference type="EMBL" id="NRT89151.1"/>
    </source>
</evidence>
<gene>
    <name evidence="5 10" type="primary">rimM</name>
    <name evidence="9" type="ORF">B0H41_002830</name>
    <name evidence="10" type="ORF">CLBCK_22600</name>
    <name evidence="8" type="ORF">HF849_14560</name>
</gene>
<name>A0A1S8S889_CLOBE</name>
<dbReference type="InterPro" id="IPR027275">
    <property type="entry name" value="PRC-brl_dom"/>
</dbReference>